<feature type="transmembrane region" description="Helical" evidence="1">
    <location>
        <begin position="307"/>
        <end position="328"/>
    </location>
</feature>
<evidence type="ECO:0008006" key="4">
    <source>
        <dbReference type="Google" id="ProtNLM"/>
    </source>
</evidence>
<feature type="transmembrane region" description="Helical" evidence="1">
    <location>
        <begin position="156"/>
        <end position="173"/>
    </location>
</feature>
<comment type="caution">
    <text evidence="2">The sequence shown here is derived from an EMBL/GenBank/DDBJ whole genome shotgun (WGS) entry which is preliminary data.</text>
</comment>
<accession>A0A2T5J9C7</accession>
<evidence type="ECO:0000313" key="2">
    <source>
        <dbReference type="EMBL" id="PTQ96681.1"/>
    </source>
</evidence>
<evidence type="ECO:0000313" key="3">
    <source>
        <dbReference type="Proteomes" id="UP000244168"/>
    </source>
</evidence>
<protein>
    <recommendedName>
        <fullName evidence="4">O-antigen ligase</fullName>
    </recommendedName>
</protein>
<gene>
    <name evidence="2" type="ORF">C8P68_104167</name>
</gene>
<organism evidence="2 3">
    <name type="scientific">Mucilaginibacter yixingensis</name>
    <dbReference type="NCBI Taxonomy" id="1295612"/>
    <lineage>
        <taxon>Bacteria</taxon>
        <taxon>Pseudomonadati</taxon>
        <taxon>Bacteroidota</taxon>
        <taxon>Sphingobacteriia</taxon>
        <taxon>Sphingobacteriales</taxon>
        <taxon>Sphingobacteriaceae</taxon>
        <taxon>Mucilaginibacter</taxon>
    </lineage>
</organism>
<dbReference type="OrthoDB" id="734724at2"/>
<keyword evidence="1" id="KW-0812">Transmembrane</keyword>
<reference evidence="2 3" key="1">
    <citation type="submission" date="2018-04" db="EMBL/GenBank/DDBJ databases">
        <title>Genomic Encyclopedia of Archaeal and Bacterial Type Strains, Phase II (KMG-II): from individual species to whole genera.</title>
        <authorList>
            <person name="Goeker M."/>
        </authorList>
    </citation>
    <scope>NUCLEOTIDE SEQUENCE [LARGE SCALE GENOMIC DNA]</scope>
    <source>
        <strain evidence="2 3">DSM 26809</strain>
    </source>
</reference>
<name>A0A2T5J9C7_9SPHI</name>
<sequence length="414" mass="46342">MYKKALLLVLMTAYLYTLAFSIFMPDAFRIPAVITVFPLLLFKHPSAKGFEYSKELILCIAAVFLYNVVGMNDFPGFFATSMVIGACFLYFNYFIGSSKTRLHATLAIFATLLFASMVVMVFDHYSPTAADQLRSKLLGEQVKQSPAGIATTQFTFGYQVVSFTTFLFLTVLAYRRHLFVQIIGFLVCLVCLYLGMNRSAFVCFSAISGIYILAAFRFKGLLLIIATVAFTIAVSNYAADNNLGGKDNILSKNRAKEANDFNREDLSAENLKIIGDYPFGLIFYNKKWEDVVYKNPRFPAGLSSHNAYLMFITYLGPIVGTGMLLMLYLPLASAGVRLIRRPAEHEPLLIATLGAFLALSLNALSHNGWLLNADGPSVFFFFCLLHLLREHKLVEHKQPQQQTKPTYTLTEFAV</sequence>
<dbReference type="RefSeq" id="WP_107828639.1">
    <property type="nucleotide sequence ID" value="NZ_CP160205.1"/>
</dbReference>
<proteinExistence type="predicted"/>
<feature type="transmembrane region" description="Helical" evidence="1">
    <location>
        <begin position="221"/>
        <end position="239"/>
    </location>
</feature>
<evidence type="ECO:0000256" key="1">
    <source>
        <dbReference type="SAM" id="Phobius"/>
    </source>
</evidence>
<keyword evidence="3" id="KW-1185">Reference proteome</keyword>
<dbReference type="EMBL" id="QAOQ01000004">
    <property type="protein sequence ID" value="PTQ96681.1"/>
    <property type="molecule type" value="Genomic_DNA"/>
</dbReference>
<feature type="transmembrane region" description="Helical" evidence="1">
    <location>
        <begin position="75"/>
        <end position="95"/>
    </location>
</feature>
<dbReference type="AlphaFoldDB" id="A0A2T5J9C7"/>
<keyword evidence="1" id="KW-0472">Membrane</keyword>
<keyword evidence="1" id="KW-1133">Transmembrane helix</keyword>
<feature type="transmembrane region" description="Helical" evidence="1">
    <location>
        <begin position="348"/>
        <end position="364"/>
    </location>
</feature>
<feature type="transmembrane region" description="Helical" evidence="1">
    <location>
        <begin position="102"/>
        <end position="122"/>
    </location>
</feature>
<dbReference type="Proteomes" id="UP000244168">
    <property type="component" value="Unassembled WGS sequence"/>
</dbReference>
<feature type="transmembrane region" description="Helical" evidence="1">
    <location>
        <begin position="178"/>
        <end position="195"/>
    </location>
</feature>